<evidence type="ECO:0000259" key="3">
    <source>
        <dbReference type="Pfam" id="PF14791"/>
    </source>
</evidence>
<evidence type="ECO:0000313" key="5">
    <source>
        <dbReference type="Proteomes" id="UP001372338"/>
    </source>
</evidence>
<dbReference type="Proteomes" id="UP001372338">
    <property type="component" value="Unassembled WGS sequence"/>
</dbReference>
<dbReference type="GO" id="GO:0016779">
    <property type="term" value="F:nucleotidyltransferase activity"/>
    <property type="evidence" value="ECO:0007669"/>
    <property type="project" value="UniProtKB-KW"/>
</dbReference>
<dbReference type="Gene3D" id="3.30.210.10">
    <property type="entry name" value="DNA polymerase, thumb domain"/>
    <property type="match status" value="1"/>
</dbReference>
<evidence type="ECO:0000256" key="2">
    <source>
        <dbReference type="ARBA" id="ARBA00022695"/>
    </source>
</evidence>
<comment type="caution">
    <text evidence="4">The sequence shown here is derived from an EMBL/GenBank/DDBJ whole genome shotgun (WGS) entry which is preliminary data.</text>
</comment>
<feature type="domain" description="DNA polymerase beta thumb" evidence="3">
    <location>
        <begin position="47"/>
        <end position="97"/>
    </location>
</feature>
<dbReference type="InterPro" id="IPR029398">
    <property type="entry name" value="PolB_thumb"/>
</dbReference>
<sequence>MYMQSSFFPIACCTVLHSQLINPQTSQLCTSQQCTDRFNVLGFGRLRFRLDDTGLFPATQGSGGKRGAKGSASLKFYTEREVFDFLGFPWLEPHERNL</sequence>
<evidence type="ECO:0000313" key="4">
    <source>
        <dbReference type="EMBL" id="KAK7252349.1"/>
    </source>
</evidence>
<keyword evidence="2" id="KW-0548">Nucleotidyltransferase</keyword>
<keyword evidence="1" id="KW-0808">Transferase</keyword>
<evidence type="ECO:0000256" key="1">
    <source>
        <dbReference type="ARBA" id="ARBA00022679"/>
    </source>
</evidence>
<gene>
    <name evidence="4" type="ORF">RIF29_36219</name>
</gene>
<dbReference type="SUPFAM" id="SSF81301">
    <property type="entry name" value="Nucleotidyltransferase"/>
    <property type="match status" value="1"/>
</dbReference>
<dbReference type="EMBL" id="JAYWIO010000007">
    <property type="protein sequence ID" value="KAK7252349.1"/>
    <property type="molecule type" value="Genomic_DNA"/>
</dbReference>
<accession>A0AAN9EAV1</accession>
<dbReference type="AlphaFoldDB" id="A0AAN9EAV1"/>
<keyword evidence="5" id="KW-1185">Reference proteome</keyword>
<dbReference type="Pfam" id="PF14791">
    <property type="entry name" value="DNA_pol_B_thumb"/>
    <property type="match status" value="1"/>
</dbReference>
<proteinExistence type="predicted"/>
<dbReference type="InterPro" id="IPR037160">
    <property type="entry name" value="DNA_Pol_thumb_sf"/>
</dbReference>
<reference evidence="4 5" key="1">
    <citation type="submission" date="2024-01" db="EMBL/GenBank/DDBJ databases">
        <title>The genomes of 5 underutilized Papilionoideae crops provide insights into root nodulation and disease resistanc.</title>
        <authorList>
            <person name="Yuan L."/>
        </authorList>
    </citation>
    <scope>NUCLEOTIDE SEQUENCE [LARGE SCALE GENOMIC DNA]</scope>
    <source>
        <strain evidence="4">ZHUSHIDOU_FW_LH</strain>
        <tissue evidence="4">Leaf</tissue>
    </source>
</reference>
<dbReference type="InterPro" id="IPR043519">
    <property type="entry name" value="NT_sf"/>
</dbReference>
<organism evidence="4 5">
    <name type="scientific">Crotalaria pallida</name>
    <name type="common">Smooth rattlebox</name>
    <name type="synonym">Crotalaria striata</name>
    <dbReference type="NCBI Taxonomy" id="3830"/>
    <lineage>
        <taxon>Eukaryota</taxon>
        <taxon>Viridiplantae</taxon>
        <taxon>Streptophyta</taxon>
        <taxon>Embryophyta</taxon>
        <taxon>Tracheophyta</taxon>
        <taxon>Spermatophyta</taxon>
        <taxon>Magnoliopsida</taxon>
        <taxon>eudicotyledons</taxon>
        <taxon>Gunneridae</taxon>
        <taxon>Pentapetalae</taxon>
        <taxon>rosids</taxon>
        <taxon>fabids</taxon>
        <taxon>Fabales</taxon>
        <taxon>Fabaceae</taxon>
        <taxon>Papilionoideae</taxon>
        <taxon>50 kb inversion clade</taxon>
        <taxon>genistoids sensu lato</taxon>
        <taxon>core genistoids</taxon>
        <taxon>Crotalarieae</taxon>
        <taxon>Crotalaria</taxon>
    </lineage>
</organism>
<protein>
    <recommendedName>
        <fullName evidence="3">DNA polymerase beta thumb domain-containing protein</fullName>
    </recommendedName>
</protein>
<name>A0AAN9EAV1_CROPI</name>